<organism evidence="2 3">
    <name type="scientific">Geitlerinema calcuttense NRMC-F 0142</name>
    <dbReference type="NCBI Taxonomy" id="2922238"/>
    <lineage>
        <taxon>Bacteria</taxon>
        <taxon>Bacillati</taxon>
        <taxon>Cyanobacteriota</taxon>
        <taxon>Cyanophyceae</taxon>
        <taxon>Geitlerinematales</taxon>
        <taxon>Geitlerinemataceae</taxon>
        <taxon>Geitlerinema</taxon>
    </lineage>
</organism>
<evidence type="ECO:0000256" key="1">
    <source>
        <dbReference type="SAM" id="SignalP"/>
    </source>
</evidence>
<keyword evidence="1" id="KW-0732">Signal</keyword>
<name>A0ABT7M0T1_9CYAN</name>
<dbReference type="RefSeq" id="WP_284475527.1">
    <property type="nucleotide sequence ID" value="NZ_JASVEJ010000021.1"/>
</dbReference>
<dbReference type="Proteomes" id="UP001230986">
    <property type="component" value="Unassembled WGS sequence"/>
</dbReference>
<evidence type="ECO:0000313" key="2">
    <source>
        <dbReference type="EMBL" id="MDL5056960.1"/>
    </source>
</evidence>
<protein>
    <submittedName>
        <fullName evidence="2">Uncharacterized protein</fullName>
    </submittedName>
</protein>
<sequence length="151" mass="17126">MLLKNLTTIIICLLLSARTVTAQDFVAELVYCFNSPPPETPDARVSAETLEKIEKTFGYQHARIAQITTSPLDKRKSDFPPLGKDFSLKIEQLEQKDGQYKLRVNFWHKDKSVVETVVDFEKGTPLYIKGPLYDRGLLVLIIRVDDSSPAK</sequence>
<keyword evidence="3" id="KW-1185">Reference proteome</keyword>
<dbReference type="EMBL" id="JASVEJ010000021">
    <property type="protein sequence ID" value="MDL5056960.1"/>
    <property type="molecule type" value="Genomic_DNA"/>
</dbReference>
<feature type="signal peptide" evidence="1">
    <location>
        <begin position="1"/>
        <end position="22"/>
    </location>
</feature>
<evidence type="ECO:0000313" key="3">
    <source>
        <dbReference type="Proteomes" id="UP001230986"/>
    </source>
</evidence>
<accession>A0ABT7M0T1</accession>
<comment type="caution">
    <text evidence="2">The sequence shown here is derived from an EMBL/GenBank/DDBJ whole genome shotgun (WGS) entry which is preliminary data.</text>
</comment>
<proteinExistence type="predicted"/>
<gene>
    <name evidence="2" type="ORF">QQ055_05700</name>
</gene>
<reference evidence="2 3" key="1">
    <citation type="submission" date="2023-06" db="EMBL/GenBank/DDBJ databases">
        <title>Whole genome sequence of Oscillatoria calcuttensis NRMC-F 0142.</title>
        <authorList>
            <person name="Shakena Fathima T."/>
            <person name="Muralitharan G."/>
            <person name="Thajuddin N."/>
        </authorList>
    </citation>
    <scope>NUCLEOTIDE SEQUENCE [LARGE SCALE GENOMIC DNA]</scope>
    <source>
        <strain evidence="2 3">NRMC-F 0142</strain>
    </source>
</reference>
<feature type="chain" id="PRO_5047256591" evidence="1">
    <location>
        <begin position="23"/>
        <end position="151"/>
    </location>
</feature>